<dbReference type="InterPro" id="IPR045324">
    <property type="entry name" value="Small_multidrug_res"/>
</dbReference>
<dbReference type="InterPro" id="IPR037185">
    <property type="entry name" value="EmrE-like"/>
</dbReference>
<evidence type="ECO:0000313" key="9">
    <source>
        <dbReference type="EMBL" id="ALC81703.1"/>
    </source>
</evidence>
<dbReference type="STRING" id="1441095.AM592_08840"/>
<feature type="transmembrane region" description="Helical" evidence="8">
    <location>
        <begin position="5"/>
        <end position="22"/>
    </location>
</feature>
<feature type="transmembrane region" description="Helical" evidence="8">
    <location>
        <begin position="28"/>
        <end position="46"/>
    </location>
</feature>
<evidence type="ECO:0000256" key="3">
    <source>
        <dbReference type="ARBA" id="ARBA00022475"/>
    </source>
</evidence>
<gene>
    <name evidence="9" type="ORF">AM592_08840</name>
</gene>
<dbReference type="PANTHER" id="PTHR30561:SF7">
    <property type="entry name" value="GUANIDINIUM EFFLUX SYSTEM SUBUNIT GDNC-RELATED"/>
    <property type="match status" value="1"/>
</dbReference>
<keyword evidence="2" id="KW-0813">Transport</keyword>
<keyword evidence="4 7" id="KW-0812">Transmembrane</keyword>
<dbReference type="GO" id="GO:0005886">
    <property type="term" value="C:plasma membrane"/>
    <property type="evidence" value="ECO:0007669"/>
    <property type="project" value="UniProtKB-SubCell"/>
</dbReference>
<evidence type="ECO:0000256" key="4">
    <source>
        <dbReference type="ARBA" id="ARBA00022692"/>
    </source>
</evidence>
<name>A0A0M4G8W0_9BACI</name>
<proteinExistence type="inferred from homology"/>
<keyword evidence="3" id="KW-1003">Cell membrane</keyword>
<keyword evidence="5 8" id="KW-1133">Transmembrane helix</keyword>
<dbReference type="Proteomes" id="UP000067625">
    <property type="component" value="Chromosome"/>
</dbReference>
<dbReference type="SUPFAM" id="SSF103481">
    <property type="entry name" value="Multidrug resistance efflux transporter EmrE"/>
    <property type="match status" value="1"/>
</dbReference>
<evidence type="ECO:0000256" key="6">
    <source>
        <dbReference type="ARBA" id="ARBA00023136"/>
    </source>
</evidence>
<dbReference type="Pfam" id="PF00893">
    <property type="entry name" value="Multi_Drug_Res"/>
    <property type="match status" value="1"/>
</dbReference>
<dbReference type="OrthoDB" id="2168659at2"/>
<keyword evidence="6 8" id="KW-0472">Membrane</keyword>
<dbReference type="PATRIC" id="fig|1441095.3.peg.1939"/>
<dbReference type="InterPro" id="IPR000390">
    <property type="entry name" value="Small_drug/metabolite_transptr"/>
</dbReference>
<comment type="subcellular location">
    <subcellularLocation>
        <location evidence="1 7">Cell membrane</location>
        <topology evidence="1 7">Multi-pass membrane protein</topology>
    </subcellularLocation>
</comment>
<evidence type="ECO:0000313" key="10">
    <source>
        <dbReference type="Proteomes" id="UP000067625"/>
    </source>
</evidence>
<dbReference type="GO" id="GO:0022857">
    <property type="term" value="F:transmembrane transporter activity"/>
    <property type="evidence" value="ECO:0007669"/>
    <property type="project" value="InterPro"/>
</dbReference>
<protein>
    <submittedName>
        <fullName evidence="9">Multidrug resistance protein SMR</fullName>
    </submittedName>
</protein>
<organism evidence="9 10">
    <name type="scientific">Bacillus gobiensis</name>
    <dbReference type="NCBI Taxonomy" id="1441095"/>
    <lineage>
        <taxon>Bacteria</taxon>
        <taxon>Bacillati</taxon>
        <taxon>Bacillota</taxon>
        <taxon>Bacilli</taxon>
        <taxon>Bacillales</taxon>
        <taxon>Bacillaceae</taxon>
        <taxon>Bacillus</taxon>
    </lineage>
</organism>
<keyword evidence="10" id="KW-1185">Reference proteome</keyword>
<evidence type="ECO:0000256" key="2">
    <source>
        <dbReference type="ARBA" id="ARBA00022448"/>
    </source>
</evidence>
<feature type="transmembrane region" description="Helical" evidence="8">
    <location>
        <begin position="83"/>
        <end position="102"/>
    </location>
</feature>
<reference evidence="9 10" key="2">
    <citation type="journal article" date="2016" name="Int. J. Syst. Evol. Microbiol.">
        <title>Bacillus gobiensis sp. nov., isolated from a soil sample.</title>
        <authorList>
            <person name="Liu B."/>
            <person name="Liu G.H."/>
            <person name="Cetin S."/>
            <person name="Schumann P."/>
            <person name="Pan Z.Z."/>
            <person name="Chen Q.Q."/>
        </authorList>
    </citation>
    <scope>NUCLEOTIDE SEQUENCE [LARGE SCALE GENOMIC DNA]</scope>
    <source>
        <strain evidence="9 10">FJAT-4402</strain>
    </source>
</reference>
<dbReference type="PANTHER" id="PTHR30561">
    <property type="entry name" value="SMR FAMILY PROTON-DEPENDENT DRUG EFFLUX TRANSPORTER SUGE"/>
    <property type="match status" value="1"/>
</dbReference>
<evidence type="ECO:0000256" key="1">
    <source>
        <dbReference type="ARBA" id="ARBA00004651"/>
    </source>
</evidence>
<dbReference type="RefSeq" id="WP_053603464.1">
    <property type="nucleotide sequence ID" value="NZ_CP012600.1"/>
</dbReference>
<dbReference type="FunFam" id="1.10.3730.20:FF:000001">
    <property type="entry name" value="Quaternary ammonium compound resistance transporter SugE"/>
    <property type="match status" value="1"/>
</dbReference>
<evidence type="ECO:0000256" key="5">
    <source>
        <dbReference type="ARBA" id="ARBA00022989"/>
    </source>
</evidence>
<evidence type="ECO:0000256" key="7">
    <source>
        <dbReference type="RuleBase" id="RU003942"/>
    </source>
</evidence>
<dbReference type="AlphaFoldDB" id="A0A0M4G8W0"/>
<sequence length="113" mass="12418">MNKSWIYIYLAGLIEILWVTGLKYADHLWEWATTAGLLVLSFYLVIKAVKNIPAGTAYAVFVGMGTAGTTLTGILFFGESFQWMKLILITTLLSGVLGLKLISVNREKKGADS</sequence>
<accession>A0A0M4G8W0</accession>
<dbReference type="EMBL" id="CP012600">
    <property type="protein sequence ID" value="ALC81703.1"/>
    <property type="molecule type" value="Genomic_DNA"/>
</dbReference>
<comment type="similarity">
    <text evidence="7">Belongs to the drug/metabolite transporter (DMT) superfamily. Small multidrug resistance (SMR) (TC 2.A.7.1) family.</text>
</comment>
<feature type="transmembrane region" description="Helical" evidence="8">
    <location>
        <begin position="58"/>
        <end position="77"/>
    </location>
</feature>
<reference evidence="10" key="1">
    <citation type="submission" date="2015-08" db="EMBL/GenBank/DDBJ databases">
        <title>Genome sequencing project for genomic taxonomy and phylogenomics of Bacillus-like bacteria.</title>
        <authorList>
            <person name="Liu B."/>
            <person name="Wang J."/>
            <person name="Zhu Y."/>
            <person name="Liu G."/>
            <person name="Chen Q."/>
            <person name="Chen Z."/>
            <person name="Lan J."/>
            <person name="Che J."/>
            <person name="Ge C."/>
            <person name="Shi H."/>
            <person name="Pan Z."/>
            <person name="Liu X."/>
        </authorList>
    </citation>
    <scope>NUCLEOTIDE SEQUENCE [LARGE SCALE GENOMIC DNA]</scope>
    <source>
        <strain evidence="10">FJAT-4402</strain>
    </source>
</reference>
<dbReference type="Gene3D" id="1.10.3730.20">
    <property type="match status" value="1"/>
</dbReference>
<evidence type="ECO:0000256" key="8">
    <source>
        <dbReference type="SAM" id="Phobius"/>
    </source>
</evidence>